<dbReference type="EMBL" id="JBBPBN010000001">
    <property type="protein sequence ID" value="KAK9047280.1"/>
    <property type="molecule type" value="Genomic_DNA"/>
</dbReference>
<protein>
    <submittedName>
        <fullName evidence="1">Uncharacterized protein</fullName>
    </submittedName>
</protein>
<evidence type="ECO:0000313" key="2">
    <source>
        <dbReference type="Proteomes" id="UP001396334"/>
    </source>
</evidence>
<dbReference type="PANTHER" id="PTHR13690:SF86">
    <property type="entry name" value="TRANSCRIPTION FACTOR VIP1"/>
    <property type="match status" value="1"/>
</dbReference>
<dbReference type="PANTHER" id="PTHR13690">
    <property type="entry name" value="TRANSCRIPTION FACTOR POSF21-RELATED"/>
    <property type="match status" value="1"/>
</dbReference>
<dbReference type="Proteomes" id="UP001396334">
    <property type="component" value="Unassembled WGS sequence"/>
</dbReference>
<evidence type="ECO:0000313" key="1">
    <source>
        <dbReference type="EMBL" id="KAK9047280.1"/>
    </source>
</evidence>
<reference evidence="1 2" key="1">
    <citation type="journal article" date="2024" name="G3 (Bethesda)">
        <title>Genome assembly of Hibiscus sabdariffa L. provides insights into metabolisms of medicinal natural products.</title>
        <authorList>
            <person name="Kim T."/>
        </authorList>
    </citation>
    <scope>NUCLEOTIDE SEQUENCE [LARGE SCALE GENOMIC DNA]</scope>
    <source>
        <strain evidence="1">TK-2024</strain>
        <tissue evidence="1">Old leaves</tissue>
    </source>
</reference>
<name>A0ABR2UC36_9ROSI</name>
<keyword evidence="2" id="KW-1185">Reference proteome</keyword>
<proteinExistence type="predicted"/>
<comment type="caution">
    <text evidence="1">The sequence shown here is derived from an EMBL/GenBank/DDBJ whole genome shotgun (WGS) entry which is preliminary data.</text>
</comment>
<sequence>MMQRDSTGLTTENKELKMRLQAMEQQAKLRDVFISLWFALREEVQRLKIQAGQMSAMNGNPFNRGLLPQSLPHQLWCPTDPTAPAATVYRCLSHPPTTKLSFTLEVNSFKLPSCT</sequence>
<gene>
    <name evidence="1" type="ORF">V6N11_053128</name>
</gene>
<organism evidence="1 2">
    <name type="scientific">Hibiscus sabdariffa</name>
    <name type="common">roselle</name>
    <dbReference type="NCBI Taxonomy" id="183260"/>
    <lineage>
        <taxon>Eukaryota</taxon>
        <taxon>Viridiplantae</taxon>
        <taxon>Streptophyta</taxon>
        <taxon>Embryophyta</taxon>
        <taxon>Tracheophyta</taxon>
        <taxon>Spermatophyta</taxon>
        <taxon>Magnoliopsida</taxon>
        <taxon>eudicotyledons</taxon>
        <taxon>Gunneridae</taxon>
        <taxon>Pentapetalae</taxon>
        <taxon>rosids</taxon>
        <taxon>malvids</taxon>
        <taxon>Malvales</taxon>
        <taxon>Malvaceae</taxon>
        <taxon>Malvoideae</taxon>
        <taxon>Hibiscus</taxon>
    </lineage>
</organism>
<accession>A0ABR2UC36</accession>